<feature type="domain" description="Lipoyl-binding" evidence="8">
    <location>
        <begin position="1405"/>
        <end position="1482"/>
    </location>
</feature>
<organism evidence="11 12">
    <name type="scientific">Boletus reticuloceps</name>
    <dbReference type="NCBI Taxonomy" id="495285"/>
    <lineage>
        <taxon>Eukaryota</taxon>
        <taxon>Fungi</taxon>
        <taxon>Dikarya</taxon>
        <taxon>Basidiomycota</taxon>
        <taxon>Agaricomycotina</taxon>
        <taxon>Agaricomycetes</taxon>
        <taxon>Agaricomycetidae</taxon>
        <taxon>Boletales</taxon>
        <taxon>Boletineae</taxon>
        <taxon>Boletaceae</taxon>
        <taxon>Boletoideae</taxon>
        <taxon>Boletus</taxon>
    </lineage>
</organism>
<proteinExistence type="predicted"/>
<dbReference type="SUPFAM" id="SSF51246">
    <property type="entry name" value="Rudiment single hybrid motif"/>
    <property type="match status" value="1"/>
</dbReference>
<evidence type="ECO:0000256" key="2">
    <source>
        <dbReference type="ARBA" id="ARBA00022598"/>
    </source>
</evidence>
<gene>
    <name evidence="11" type="ORF">JVT61DRAFT_5105</name>
</gene>
<feature type="domain" description="ATP-grasp" evidence="9">
    <location>
        <begin position="892"/>
        <end position="1090"/>
    </location>
</feature>
<evidence type="ECO:0000259" key="10">
    <source>
        <dbReference type="PROSITE" id="PS50979"/>
    </source>
</evidence>
<feature type="domain" description="Biotin carboxylation" evidence="10">
    <location>
        <begin position="760"/>
        <end position="1249"/>
    </location>
</feature>
<dbReference type="InterPro" id="IPR050856">
    <property type="entry name" value="Biotin_carboxylase_complex"/>
</dbReference>
<dbReference type="PROSITE" id="PS50979">
    <property type="entry name" value="BC"/>
    <property type="match status" value="1"/>
</dbReference>
<dbReference type="InterPro" id="IPR005479">
    <property type="entry name" value="CPAse_ATP-bd"/>
</dbReference>
<dbReference type="GO" id="GO:0042729">
    <property type="term" value="C:DASH complex"/>
    <property type="evidence" value="ECO:0007669"/>
    <property type="project" value="InterPro"/>
</dbReference>
<dbReference type="Pfam" id="PF02785">
    <property type="entry name" value="Biotin_carb_C"/>
    <property type="match status" value="1"/>
</dbReference>
<keyword evidence="4 6" id="KW-0067">ATP-binding</keyword>
<feature type="compositionally biased region" description="Acidic residues" evidence="7">
    <location>
        <begin position="582"/>
        <end position="592"/>
    </location>
</feature>
<feature type="region of interest" description="Disordered" evidence="7">
    <location>
        <begin position="249"/>
        <end position="270"/>
    </location>
</feature>
<protein>
    <recommendedName>
        <fullName evidence="13">Outer kinetochore protein ASK1</fullName>
    </recommendedName>
</protein>
<comment type="cofactor">
    <cofactor evidence="1">
        <name>biotin</name>
        <dbReference type="ChEBI" id="CHEBI:57586"/>
    </cofactor>
</comment>
<dbReference type="InterPro" id="IPR011761">
    <property type="entry name" value="ATP-grasp"/>
</dbReference>
<feature type="region of interest" description="Disordered" evidence="7">
    <location>
        <begin position="304"/>
        <end position="346"/>
    </location>
</feature>
<evidence type="ECO:0000259" key="8">
    <source>
        <dbReference type="PROSITE" id="PS50968"/>
    </source>
</evidence>
<dbReference type="CDD" id="cd06850">
    <property type="entry name" value="biotinyl_domain"/>
    <property type="match status" value="1"/>
</dbReference>
<feature type="region of interest" description="Disordered" evidence="7">
    <location>
        <begin position="654"/>
        <end position="682"/>
    </location>
</feature>
<dbReference type="SUPFAM" id="SSF56059">
    <property type="entry name" value="Glutathione synthetase ATP-binding domain-like"/>
    <property type="match status" value="1"/>
</dbReference>
<feature type="region of interest" description="Disordered" evidence="7">
    <location>
        <begin position="1141"/>
        <end position="1163"/>
    </location>
</feature>
<dbReference type="Pfam" id="PF08655">
    <property type="entry name" value="DASH_Ask1"/>
    <property type="match status" value="1"/>
</dbReference>
<dbReference type="GO" id="GO:0072686">
    <property type="term" value="C:mitotic spindle"/>
    <property type="evidence" value="ECO:0007669"/>
    <property type="project" value="InterPro"/>
</dbReference>
<dbReference type="Pfam" id="PF00289">
    <property type="entry name" value="Biotin_carb_N"/>
    <property type="match status" value="1"/>
</dbReference>
<dbReference type="PANTHER" id="PTHR18866">
    <property type="entry name" value="CARBOXYLASE:PYRUVATE/ACETYL-COA/PROPIONYL-COA CARBOXYLASE"/>
    <property type="match status" value="1"/>
</dbReference>
<sequence length="1488" mass="160487">MTTPIDPNPPRWSPSTDPASIVVPGLDTNAPINDQIDQIEQLITIKLQNIDANFSKIQHLMATRLLPAVKRYALGTEPVREAAKFWTSFYEQAAQVHIPTLEDDDLVHDEQTQSSVVTSEPASVAQSEESLDVTPSRTPSEIPTRSYDVTASESSFMPTNAVSSTPVRPGHARAPDRTLDDQPSWSASLESPMDRLKSGLQSFAREEEEASARQDVSSLTDSLMYEEENTIQQLPPMALEKTEKSASRFDRDEPKAKIQSSHIPPSALPTPRANVTNAYISPLKVKPKTPIVIPKHIQSILPAKLENEPTFPSPCRPRFERTPRKPTTASSSASASASTSTSASASVLDIPSLTKHVSDSNQGPKFTTFDDSFDDSVDLMQGMSPPRTLAFARAPRSSVGLGLLPPLGRTPGRDLLPTLGRTPGKEAADRIRRDLLGDMQSQFKSVNSAASNKMRTPAFGYGTGTNKDDTMSTIPTPPSLSRYTRHAYPSWTDSNDTDTSLATMMRRVGLEMPESSFKADSNASASHSRTSSQVDAGSSVIAPPTKEDEPHVPDSQESDAFDFDQDDQSAIQLGSHPHDANSDSDSDSDSLNDEPVHPNQPSTAFLMASSRELGPDDSFGSSNSNHSSDSLDADELVAGDEAAVHPFARALEAGVGEGDGFDDSFDSESGYEGQGEDASAATEETVFGIPPARRGQEGTKPGQLKLLGEDLLQDTIGIGGQLAKTGRIEETRSLGRICVQAATQAPFVVHAPKTPTGRTGQARTLASTRSNPSEMCPAHPIALSSHRGLATAAPSERKIPQPISRDADAQSLHVLEADEAYCIGPAPSTESYLRMDKIVEVCHKSGAQAVHPGYGFLSENAKFAEQLAEEGIVFIGPPSSAIISMGSKSESKNIMSAAGVPCVPGYHGNNQDPQFLFSEAEKIGYPVLIKAIHGGGGKGMRAVSTPSEFMDSLESAKRESLKAFGDENVLIEKYIERPRHVEVQVFADTSGGVVSLWERDCSVQRRNQKIIEEAPAPGLSPELRADLSEKAVAAASAVNYVGAGTVEFIFDNDTRRFYFMEMNTRLQVEHPVTEMITGLDLVEWQFEIAAGNPLPLTQSSIPLVGHAFEARIYAENPRNNFLPDSGRLLYLSTPTPTHVFAPPLPPYTTESAEPSRRIPDTSTTITPSLRLEQGFTEGAQIGMFYDPMIAKLVVHGRDRTEALRMLRRGLEEYKVVGVSTNIEFLRTLAGNDAFVEGDVETGFIKKYHSELFPPISDPSPELCAQAALYIALRDQPIPSTLQSPWTSLGARRFGGDVYERTISLSKDESSAAHINIKLKYTTPGHFDITVDGSSPTTFKSVSARLISPTTLAAFSTNVTIVSQPPPPAMSVSTSPNAMERLHLFTADGTKTTLVLLPPPWLLSLGGDVMASHKGALRAPMPSLVVEVRVSPGQRVDEGQAVVVLESMKTETVLRAPVAGVVKAVGCAKGEMVEEGRELVDIEEVGEGR</sequence>
<feature type="region of interest" description="Disordered" evidence="7">
    <location>
        <begin position="461"/>
        <end position="499"/>
    </location>
</feature>
<dbReference type="PROSITE" id="PS00867">
    <property type="entry name" value="CPSASE_2"/>
    <property type="match status" value="1"/>
</dbReference>
<evidence type="ECO:0000256" key="5">
    <source>
        <dbReference type="ARBA" id="ARBA00023267"/>
    </source>
</evidence>
<dbReference type="InterPro" id="IPR011053">
    <property type="entry name" value="Single_hybrid_motif"/>
</dbReference>
<comment type="caution">
    <text evidence="11">The sequence shown here is derived from an EMBL/GenBank/DDBJ whole genome shotgun (WGS) entry which is preliminary data.</text>
</comment>
<evidence type="ECO:0000256" key="7">
    <source>
        <dbReference type="SAM" id="MobiDB-lite"/>
    </source>
</evidence>
<feature type="compositionally biased region" description="Low complexity" evidence="7">
    <location>
        <begin position="327"/>
        <end position="346"/>
    </location>
</feature>
<dbReference type="PANTHER" id="PTHR18866:SF33">
    <property type="entry name" value="METHYLCROTONOYL-COA CARBOXYLASE SUBUNIT ALPHA, MITOCHONDRIAL-RELATED"/>
    <property type="match status" value="1"/>
</dbReference>
<dbReference type="InterPro" id="IPR011764">
    <property type="entry name" value="Biotin_carboxylation_dom"/>
</dbReference>
<dbReference type="Pfam" id="PF02786">
    <property type="entry name" value="CPSase_L_D2"/>
    <property type="match status" value="1"/>
</dbReference>
<evidence type="ECO:0000313" key="12">
    <source>
        <dbReference type="Proteomes" id="UP000683000"/>
    </source>
</evidence>
<feature type="compositionally biased region" description="Low complexity" evidence="7">
    <location>
        <begin position="616"/>
        <end position="630"/>
    </location>
</feature>
<dbReference type="OrthoDB" id="196847at2759"/>
<feature type="compositionally biased region" description="Polar residues" evidence="7">
    <location>
        <begin position="112"/>
        <end position="166"/>
    </location>
</feature>
<feature type="compositionally biased region" description="Polar residues" evidence="7">
    <location>
        <begin position="471"/>
        <end position="482"/>
    </location>
</feature>
<evidence type="ECO:0000256" key="4">
    <source>
        <dbReference type="ARBA" id="ARBA00022840"/>
    </source>
</evidence>
<accession>A0A8I2YZY4</accession>
<dbReference type="Proteomes" id="UP000683000">
    <property type="component" value="Unassembled WGS sequence"/>
</dbReference>
<keyword evidence="5" id="KW-0092">Biotin</keyword>
<dbReference type="PROSITE" id="PS50975">
    <property type="entry name" value="ATP_GRASP"/>
    <property type="match status" value="1"/>
</dbReference>
<dbReference type="GO" id="GO:0004485">
    <property type="term" value="F:methylcrotonoyl-CoA carboxylase activity"/>
    <property type="evidence" value="ECO:0007669"/>
    <property type="project" value="TreeGrafter"/>
</dbReference>
<dbReference type="GO" id="GO:0005524">
    <property type="term" value="F:ATP binding"/>
    <property type="evidence" value="ECO:0007669"/>
    <property type="project" value="UniProtKB-UniRule"/>
</dbReference>
<dbReference type="Gene3D" id="3.30.470.20">
    <property type="entry name" value="ATP-grasp fold, B domain"/>
    <property type="match status" value="1"/>
</dbReference>
<dbReference type="SMART" id="SM00878">
    <property type="entry name" value="Biotin_carb_C"/>
    <property type="match status" value="1"/>
</dbReference>
<dbReference type="InterPro" id="IPR005481">
    <property type="entry name" value="BC-like_N"/>
</dbReference>
<dbReference type="SUPFAM" id="SSF51230">
    <property type="entry name" value="Single hybrid motif"/>
    <property type="match status" value="1"/>
</dbReference>
<dbReference type="GO" id="GO:0005739">
    <property type="term" value="C:mitochondrion"/>
    <property type="evidence" value="ECO:0007669"/>
    <property type="project" value="TreeGrafter"/>
</dbReference>
<evidence type="ECO:0000259" key="9">
    <source>
        <dbReference type="PROSITE" id="PS50975"/>
    </source>
</evidence>
<evidence type="ECO:0000256" key="6">
    <source>
        <dbReference type="PROSITE-ProRule" id="PRU00409"/>
    </source>
</evidence>
<dbReference type="InterPro" id="IPR000089">
    <property type="entry name" value="Biotin_lipoyl"/>
</dbReference>
<dbReference type="InterPro" id="IPR011054">
    <property type="entry name" value="Rudment_hybrid_motif"/>
</dbReference>
<dbReference type="InterPro" id="IPR016185">
    <property type="entry name" value="PreATP-grasp_dom_sf"/>
</dbReference>
<dbReference type="PROSITE" id="PS50968">
    <property type="entry name" value="BIOTINYL_LIPOYL"/>
    <property type="match status" value="1"/>
</dbReference>
<evidence type="ECO:0000313" key="11">
    <source>
        <dbReference type="EMBL" id="KAG6380727.1"/>
    </source>
</evidence>
<dbReference type="GO" id="GO:0008608">
    <property type="term" value="P:attachment of spindle microtubules to kinetochore"/>
    <property type="evidence" value="ECO:0007669"/>
    <property type="project" value="InterPro"/>
</dbReference>
<evidence type="ECO:0000256" key="3">
    <source>
        <dbReference type="ARBA" id="ARBA00022741"/>
    </source>
</evidence>
<dbReference type="EMBL" id="JAGFBS010000002">
    <property type="protein sequence ID" value="KAG6380727.1"/>
    <property type="molecule type" value="Genomic_DNA"/>
</dbReference>
<keyword evidence="3 6" id="KW-0547">Nucleotide-binding</keyword>
<feature type="region of interest" description="Disordered" evidence="7">
    <location>
        <begin position="108"/>
        <end position="193"/>
    </location>
</feature>
<dbReference type="SUPFAM" id="SSF52440">
    <property type="entry name" value="PreATP-grasp domain"/>
    <property type="match status" value="1"/>
</dbReference>
<keyword evidence="2" id="KW-0436">Ligase</keyword>
<feature type="region of interest" description="Disordered" evidence="7">
    <location>
        <begin position="514"/>
        <end position="631"/>
    </location>
</feature>
<dbReference type="InterPro" id="IPR005482">
    <property type="entry name" value="Biotin_COase_C"/>
</dbReference>
<dbReference type="GO" id="GO:0046872">
    <property type="term" value="F:metal ion binding"/>
    <property type="evidence" value="ECO:0007669"/>
    <property type="project" value="InterPro"/>
</dbReference>
<keyword evidence="12" id="KW-1185">Reference proteome</keyword>
<dbReference type="FunFam" id="3.30.1490.20:FF:000003">
    <property type="entry name" value="acetyl-CoA carboxylase isoform X1"/>
    <property type="match status" value="1"/>
</dbReference>
<feature type="compositionally biased region" description="Basic and acidic residues" evidence="7">
    <location>
        <begin position="545"/>
        <end position="554"/>
    </location>
</feature>
<dbReference type="Pfam" id="PF00364">
    <property type="entry name" value="Biotin_lipoyl"/>
    <property type="match status" value="1"/>
</dbReference>
<feature type="compositionally biased region" description="Acidic residues" evidence="7">
    <location>
        <begin position="556"/>
        <end position="567"/>
    </location>
</feature>
<feature type="compositionally biased region" description="Low complexity" evidence="7">
    <location>
        <begin position="521"/>
        <end position="532"/>
    </location>
</feature>
<name>A0A8I2YZY4_9AGAM</name>
<reference evidence="11" key="1">
    <citation type="submission" date="2021-03" db="EMBL/GenBank/DDBJ databases">
        <title>Evolutionary innovations through gain and loss of genes in the ectomycorrhizal Boletales.</title>
        <authorList>
            <person name="Wu G."/>
            <person name="Miyauchi S."/>
            <person name="Morin E."/>
            <person name="Yang Z.-L."/>
            <person name="Xu J."/>
            <person name="Martin F.M."/>
        </authorList>
    </citation>
    <scope>NUCLEOTIDE SEQUENCE</scope>
    <source>
        <strain evidence="11">BR01</strain>
    </source>
</reference>
<dbReference type="FunFam" id="3.30.470.20:FF:000028">
    <property type="entry name" value="Methylcrotonoyl-CoA carboxylase subunit alpha, mitochondrial"/>
    <property type="match status" value="1"/>
</dbReference>
<dbReference type="InterPro" id="IPR013964">
    <property type="entry name" value="DASH_Ask1"/>
</dbReference>
<evidence type="ECO:0008006" key="13">
    <source>
        <dbReference type="Google" id="ProtNLM"/>
    </source>
</evidence>
<evidence type="ECO:0000256" key="1">
    <source>
        <dbReference type="ARBA" id="ARBA00001953"/>
    </source>
</evidence>
<dbReference type="Gene3D" id="2.40.50.100">
    <property type="match status" value="1"/>
</dbReference>